<keyword evidence="2" id="KW-1185">Reference proteome</keyword>
<dbReference type="EMBL" id="JANJYJ010000002">
    <property type="protein sequence ID" value="KAK3225770.1"/>
    <property type="molecule type" value="Genomic_DNA"/>
</dbReference>
<organism evidence="1 2">
    <name type="scientific">Dipteronia sinensis</name>
    <dbReference type="NCBI Taxonomy" id="43782"/>
    <lineage>
        <taxon>Eukaryota</taxon>
        <taxon>Viridiplantae</taxon>
        <taxon>Streptophyta</taxon>
        <taxon>Embryophyta</taxon>
        <taxon>Tracheophyta</taxon>
        <taxon>Spermatophyta</taxon>
        <taxon>Magnoliopsida</taxon>
        <taxon>eudicotyledons</taxon>
        <taxon>Gunneridae</taxon>
        <taxon>Pentapetalae</taxon>
        <taxon>rosids</taxon>
        <taxon>malvids</taxon>
        <taxon>Sapindales</taxon>
        <taxon>Sapindaceae</taxon>
        <taxon>Hippocastanoideae</taxon>
        <taxon>Acereae</taxon>
        <taxon>Dipteronia</taxon>
    </lineage>
</organism>
<dbReference type="GO" id="GO:0006412">
    <property type="term" value="P:translation"/>
    <property type="evidence" value="ECO:0007669"/>
    <property type="project" value="InterPro"/>
</dbReference>
<dbReference type="GO" id="GO:0003723">
    <property type="term" value="F:RNA binding"/>
    <property type="evidence" value="ECO:0007669"/>
    <property type="project" value="TreeGrafter"/>
</dbReference>
<dbReference type="AlphaFoldDB" id="A0AAE0AXP2"/>
<dbReference type="GO" id="GO:0003735">
    <property type="term" value="F:structural constituent of ribosome"/>
    <property type="evidence" value="ECO:0007669"/>
    <property type="project" value="InterPro"/>
</dbReference>
<name>A0AAE0AXP2_9ROSI</name>
<accession>A0AAE0AXP2</accession>
<gene>
    <name evidence="1" type="ORF">Dsin_005632</name>
</gene>
<dbReference type="InterPro" id="IPR000876">
    <property type="entry name" value="Ribosomal_eS4"/>
</dbReference>
<dbReference type="PANTHER" id="PTHR11581">
    <property type="entry name" value="30S/40S RIBOSOMAL PROTEIN S4"/>
    <property type="match status" value="1"/>
</dbReference>
<comment type="caution">
    <text evidence="1">The sequence shown here is derived from an EMBL/GenBank/DDBJ whole genome shotgun (WGS) entry which is preliminary data.</text>
</comment>
<dbReference type="InterPro" id="IPR014722">
    <property type="entry name" value="Rib_uL2_dom2"/>
</dbReference>
<dbReference type="PANTHER" id="PTHR11581:SF0">
    <property type="entry name" value="SMALL RIBOSOMAL SUBUNIT PROTEIN ES4"/>
    <property type="match status" value="1"/>
</dbReference>
<dbReference type="Proteomes" id="UP001281410">
    <property type="component" value="Unassembled WGS sequence"/>
</dbReference>
<sequence length="105" mass="11868">MHTKNKKKIIKKKALAFWLPLQLPAHLPDRLTQQHRSPPFLSFIKSDVDDIVMTTGGRNRDRVGTIKNEGEQNDSFETIHVQDAAGHEDATQLSNVYTIGKCTMP</sequence>
<proteinExistence type="predicted"/>
<dbReference type="Gene3D" id="2.30.30.30">
    <property type="match status" value="1"/>
</dbReference>
<dbReference type="InterPro" id="IPR041982">
    <property type="entry name" value="Ribosomal_eS4_KOW"/>
</dbReference>
<dbReference type="GO" id="GO:0022627">
    <property type="term" value="C:cytosolic small ribosomal subunit"/>
    <property type="evidence" value="ECO:0007669"/>
    <property type="project" value="TreeGrafter"/>
</dbReference>
<reference evidence="1" key="1">
    <citation type="journal article" date="2023" name="Plant J.">
        <title>Genome sequences and population genomics provide insights into the demographic history, inbreeding, and mutation load of two 'living fossil' tree species of Dipteronia.</title>
        <authorList>
            <person name="Feng Y."/>
            <person name="Comes H.P."/>
            <person name="Chen J."/>
            <person name="Zhu S."/>
            <person name="Lu R."/>
            <person name="Zhang X."/>
            <person name="Li P."/>
            <person name="Qiu J."/>
            <person name="Olsen K.M."/>
            <person name="Qiu Y."/>
        </authorList>
    </citation>
    <scope>NUCLEOTIDE SEQUENCE</scope>
    <source>
        <strain evidence="1">NBL</strain>
    </source>
</reference>
<protein>
    <submittedName>
        <fullName evidence="1">Uncharacterized protein</fullName>
    </submittedName>
</protein>
<evidence type="ECO:0000313" key="1">
    <source>
        <dbReference type="EMBL" id="KAK3225770.1"/>
    </source>
</evidence>
<dbReference type="CDD" id="cd06087">
    <property type="entry name" value="KOW_RPS4"/>
    <property type="match status" value="1"/>
</dbReference>
<evidence type="ECO:0000313" key="2">
    <source>
        <dbReference type="Proteomes" id="UP001281410"/>
    </source>
</evidence>